<protein>
    <submittedName>
        <fullName evidence="2">Uncharacterized protein</fullName>
    </submittedName>
</protein>
<feature type="compositionally biased region" description="Polar residues" evidence="1">
    <location>
        <begin position="22"/>
        <end position="33"/>
    </location>
</feature>
<gene>
    <name evidence="3" type="ORF">UXM345_LOCUS38525</name>
    <name evidence="2" type="ORF">XDN619_LOCUS6786</name>
</gene>
<feature type="compositionally biased region" description="Low complexity" evidence="1">
    <location>
        <begin position="1"/>
        <end position="19"/>
    </location>
</feature>
<reference evidence="2" key="1">
    <citation type="submission" date="2021-02" db="EMBL/GenBank/DDBJ databases">
        <authorList>
            <person name="Nowell W R."/>
        </authorList>
    </citation>
    <scope>NUCLEOTIDE SEQUENCE</scope>
</reference>
<feature type="compositionally biased region" description="Polar residues" evidence="1">
    <location>
        <begin position="63"/>
        <end position="80"/>
    </location>
</feature>
<evidence type="ECO:0000256" key="1">
    <source>
        <dbReference type="SAM" id="MobiDB-lite"/>
    </source>
</evidence>
<organism evidence="2 4">
    <name type="scientific">Rotaria magnacalcarata</name>
    <dbReference type="NCBI Taxonomy" id="392030"/>
    <lineage>
        <taxon>Eukaryota</taxon>
        <taxon>Metazoa</taxon>
        <taxon>Spiralia</taxon>
        <taxon>Gnathifera</taxon>
        <taxon>Rotifera</taxon>
        <taxon>Eurotatoria</taxon>
        <taxon>Bdelloidea</taxon>
        <taxon>Philodinida</taxon>
        <taxon>Philodinidae</taxon>
        <taxon>Rotaria</taxon>
    </lineage>
</organism>
<comment type="caution">
    <text evidence="2">The sequence shown here is derived from an EMBL/GenBank/DDBJ whole genome shotgun (WGS) entry which is preliminary data.</text>
</comment>
<evidence type="ECO:0000313" key="2">
    <source>
        <dbReference type="EMBL" id="CAF2041491.1"/>
    </source>
</evidence>
<feature type="region of interest" description="Disordered" evidence="1">
    <location>
        <begin position="1"/>
        <end position="80"/>
    </location>
</feature>
<dbReference type="EMBL" id="CAJNRG010001933">
    <property type="protein sequence ID" value="CAF2041491.1"/>
    <property type="molecule type" value="Genomic_DNA"/>
</dbReference>
<name>A0A816NYE8_9BILA</name>
<evidence type="ECO:0000313" key="3">
    <source>
        <dbReference type="EMBL" id="CAF4411889.1"/>
    </source>
</evidence>
<feature type="non-terminal residue" evidence="2">
    <location>
        <position position="114"/>
    </location>
</feature>
<dbReference type="AlphaFoldDB" id="A0A816NYE8"/>
<accession>A0A816NYE8</accession>
<evidence type="ECO:0000313" key="4">
    <source>
        <dbReference type="Proteomes" id="UP000663887"/>
    </source>
</evidence>
<feature type="compositionally biased region" description="Basic and acidic residues" evidence="1">
    <location>
        <begin position="47"/>
        <end position="56"/>
    </location>
</feature>
<feature type="non-terminal residue" evidence="2">
    <location>
        <position position="1"/>
    </location>
</feature>
<feature type="region of interest" description="Disordered" evidence="1">
    <location>
        <begin position="95"/>
        <end position="114"/>
    </location>
</feature>
<proteinExistence type="predicted"/>
<dbReference type="Proteomes" id="UP000663842">
    <property type="component" value="Unassembled WGS sequence"/>
</dbReference>
<dbReference type="EMBL" id="CAJOBF010028246">
    <property type="protein sequence ID" value="CAF4411889.1"/>
    <property type="molecule type" value="Genomic_DNA"/>
</dbReference>
<dbReference type="Proteomes" id="UP000663887">
    <property type="component" value="Unassembled WGS sequence"/>
</dbReference>
<sequence>PGTAAPPSESVPPSDSVPPQTEPESTTLPNLNPQEEVEFSKPSESINKGEPKLNVKKDKKSKAANQPRTRSQTKPVTPSVTFEIKFDDKKKTNFKKRGVNISPEGINLNKADST</sequence>